<keyword evidence="3" id="KW-0731">Sigma factor</keyword>
<keyword evidence="8" id="KW-1185">Reference proteome</keyword>
<dbReference type="SUPFAM" id="SSF88946">
    <property type="entry name" value="Sigma2 domain of RNA polymerase sigma factors"/>
    <property type="match status" value="1"/>
</dbReference>
<dbReference type="GO" id="GO:0006352">
    <property type="term" value="P:DNA-templated transcription initiation"/>
    <property type="evidence" value="ECO:0007669"/>
    <property type="project" value="InterPro"/>
</dbReference>
<dbReference type="InterPro" id="IPR039425">
    <property type="entry name" value="RNA_pol_sigma-70-like"/>
</dbReference>
<name>N6Y675_THAL4</name>
<comment type="caution">
    <text evidence="7">The sequence shown here is derived from an EMBL/GenBank/DDBJ whole genome shotgun (WGS) entry which is preliminary data.</text>
</comment>
<dbReference type="GO" id="GO:0016987">
    <property type="term" value="F:sigma factor activity"/>
    <property type="evidence" value="ECO:0007669"/>
    <property type="project" value="UniProtKB-KW"/>
</dbReference>
<evidence type="ECO:0000256" key="4">
    <source>
        <dbReference type="ARBA" id="ARBA00023163"/>
    </source>
</evidence>
<dbReference type="SUPFAM" id="SSF88659">
    <property type="entry name" value="Sigma3 and sigma4 domains of RNA polymerase sigma factors"/>
    <property type="match status" value="1"/>
</dbReference>
<dbReference type="OrthoDB" id="9784272at2"/>
<dbReference type="Gene3D" id="1.10.10.10">
    <property type="entry name" value="Winged helix-like DNA-binding domain superfamily/Winged helix DNA-binding domain"/>
    <property type="match status" value="1"/>
</dbReference>
<gene>
    <name evidence="7" type="ORF">C666_11780</name>
</gene>
<dbReference type="InterPro" id="IPR013325">
    <property type="entry name" value="RNA_pol_sigma_r2"/>
</dbReference>
<evidence type="ECO:0000259" key="5">
    <source>
        <dbReference type="Pfam" id="PF04542"/>
    </source>
</evidence>
<dbReference type="STRING" id="1123367.GCA_000621305_00309"/>
<dbReference type="NCBIfam" id="NF009180">
    <property type="entry name" value="PRK12528.1"/>
    <property type="match status" value="1"/>
</dbReference>
<reference evidence="7 8" key="1">
    <citation type="submission" date="2012-09" db="EMBL/GenBank/DDBJ databases">
        <title>Draft Genome Sequences of 6 Strains from Genus Thauera.</title>
        <authorList>
            <person name="Liu B."/>
            <person name="Shapleigh J.P."/>
            <person name="Frostegard A.H."/>
        </authorList>
    </citation>
    <scope>NUCLEOTIDE SEQUENCE [LARGE SCALE GENOMIC DNA]</scope>
    <source>
        <strain evidence="8">47Lol / DSM 12138</strain>
    </source>
</reference>
<dbReference type="InterPro" id="IPR013324">
    <property type="entry name" value="RNA_pol_sigma_r3/r4-like"/>
</dbReference>
<dbReference type="Gene3D" id="1.10.1740.10">
    <property type="match status" value="1"/>
</dbReference>
<evidence type="ECO:0000313" key="8">
    <source>
        <dbReference type="Proteomes" id="UP000013232"/>
    </source>
</evidence>
<dbReference type="Pfam" id="PF08281">
    <property type="entry name" value="Sigma70_r4_2"/>
    <property type="match status" value="1"/>
</dbReference>
<accession>N6Y675</accession>
<evidence type="ECO:0000313" key="7">
    <source>
        <dbReference type="EMBL" id="ENO87095.1"/>
    </source>
</evidence>
<dbReference type="PANTHER" id="PTHR43133">
    <property type="entry name" value="RNA POLYMERASE ECF-TYPE SIGMA FACTO"/>
    <property type="match status" value="1"/>
</dbReference>
<dbReference type="AlphaFoldDB" id="N6Y675"/>
<dbReference type="Proteomes" id="UP000013232">
    <property type="component" value="Unassembled WGS sequence"/>
</dbReference>
<dbReference type="GO" id="GO:0003677">
    <property type="term" value="F:DNA binding"/>
    <property type="evidence" value="ECO:0007669"/>
    <property type="project" value="InterPro"/>
</dbReference>
<sequence>MSAEERAIPFSVESLYTEHHHWLHGWLRRKLGGADDAAADLAHDTFVRVLCAQRAGSLGVLHEARAYLTTVARRLLINQARRQALERAWLETVALLPEPEAPSEEQRAMVLETLQRIDVMLDGLPPRVREAFLLVQLDGCSHAQAAQALKVTERSIRRYLAQALTQCILHADA</sequence>
<dbReference type="InterPro" id="IPR014284">
    <property type="entry name" value="RNA_pol_sigma-70_dom"/>
</dbReference>
<dbReference type="EMBL" id="AMXE01000043">
    <property type="protein sequence ID" value="ENO87095.1"/>
    <property type="molecule type" value="Genomic_DNA"/>
</dbReference>
<dbReference type="eggNOG" id="COG1595">
    <property type="taxonomic scope" value="Bacteria"/>
</dbReference>
<dbReference type="InterPro" id="IPR036388">
    <property type="entry name" value="WH-like_DNA-bd_sf"/>
</dbReference>
<comment type="similarity">
    <text evidence="1">Belongs to the sigma-70 factor family. ECF subfamily.</text>
</comment>
<feature type="domain" description="RNA polymerase sigma factor 70 region 4 type 2" evidence="6">
    <location>
        <begin position="115"/>
        <end position="167"/>
    </location>
</feature>
<evidence type="ECO:0000256" key="3">
    <source>
        <dbReference type="ARBA" id="ARBA00023082"/>
    </source>
</evidence>
<keyword evidence="4" id="KW-0804">Transcription</keyword>
<evidence type="ECO:0000259" key="6">
    <source>
        <dbReference type="Pfam" id="PF08281"/>
    </source>
</evidence>
<feature type="domain" description="RNA polymerase sigma-70 region 2" evidence="5">
    <location>
        <begin position="15"/>
        <end position="84"/>
    </location>
</feature>
<keyword evidence="2" id="KW-0805">Transcription regulation</keyword>
<dbReference type="PANTHER" id="PTHR43133:SF63">
    <property type="entry name" value="RNA POLYMERASE SIGMA FACTOR FECI-RELATED"/>
    <property type="match status" value="1"/>
</dbReference>
<proteinExistence type="inferred from homology"/>
<dbReference type="InterPro" id="IPR007627">
    <property type="entry name" value="RNA_pol_sigma70_r2"/>
</dbReference>
<dbReference type="Pfam" id="PF04542">
    <property type="entry name" value="Sigma70_r2"/>
    <property type="match status" value="1"/>
</dbReference>
<organism evidence="7 8">
    <name type="scientific">Thauera linaloolentis (strain DSM 12138 / JCM 21573 / CCUG 41526 / CIP 105981 / IAM 15112 / NBRC 102519 / 47Lol)</name>
    <dbReference type="NCBI Taxonomy" id="1123367"/>
    <lineage>
        <taxon>Bacteria</taxon>
        <taxon>Pseudomonadati</taxon>
        <taxon>Pseudomonadota</taxon>
        <taxon>Betaproteobacteria</taxon>
        <taxon>Rhodocyclales</taxon>
        <taxon>Zoogloeaceae</taxon>
        <taxon>Thauera</taxon>
    </lineage>
</organism>
<evidence type="ECO:0000256" key="2">
    <source>
        <dbReference type="ARBA" id="ARBA00023015"/>
    </source>
</evidence>
<dbReference type="RefSeq" id="WP_004339035.1">
    <property type="nucleotide sequence ID" value="NZ_AMXE01000043.1"/>
</dbReference>
<dbReference type="InterPro" id="IPR013249">
    <property type="entry name" value="RNA_pol_sigma70_r4_t2"/>
</dbReference>
<evidence type="ECO:0000256" key="1">
    <source>
        <dbReference type="ARBA" id="ARBA00010641"/>
    </source>
</evidence>
<dbReference type="NCBIfam" id="TIGR02937">
    <property type="entry name" value="sigma70-ECF"/>
    <property type="match status" value="1"/>
</dbReference>
<protein>
    <submittedName>
        <fullName evidence="7">ECF subfamily RNA polymerase sigma-24 subunit</fullName>
    </submittedName>
</protein>